<comment type="catalytic activity">
    <reaction evidence="1">
        <text>S-ubiquitinyl-[E2 ubiquitin-conjugating enzyme]-L-cysteine + [acceptor protein]-L-lysine = [E2 ubiquitin-conjugating enzyme]-L-cysteine + N(6)-ubiquitinyl-[acceptor protein]-L-lysine.</text>
        <dbReference type="EC" id="2.3.2.27"/>
    </reaction>
</comment>
<keyword evidence="10 12" id="KW-1133">Transmembrane helix</keyword>
<dbReference type="Proteomes" id="UP000823674">
    <property type="component" value="Chromosome A03"/>
</dbReference>
<evidence type="ECO:0000256" key="9">
    <source>
        <dbReference type="ARBA" id="ARBA00022833"/>
    </source>
</evidence>
<feature type="transmembrane region" description="Helical" evidence="12">
    <location>
        <begin position="98"/>
        <end position="119"/>
    </location>
</feature>
<evidence type="ECO:0000256" key="11">
    <source>
        <dbReference type="ARBA" id="ARBA00023136"/>
    </source>
</evidence>
<gene>
    <name evidence="14" type="primary">A03p005130.1_BraROA</name>
    <name evidence="14" type="ORF">IGI04_009170</name>
</gene>
<evidence type="ECO:0000256" key="10">
    <source>
        <dbReference type="ARBA" id="ARBA00022989"/>
    </source>
</evidence>
<evidence type="ECO:0000313" key="15">
    <source>
        <dbReference type="Proteomes" id="UP000823674"/>
    </source>
</evidence>
<evidence type="ECO:0000259" key="13">
    <source>
        <dbReference type="Pfam" id="PF12483"/>
    </source>
</evidence>
<dbReference type="EMBL" id="JADBGQ010000003">
    <property type="protein sequence ID" value="KAG5403051.1"/>
    <property type="molecule type" value="Genomic_DNA"/>
</dbReference>
<evidence type="ECO:0000256" key="4">
    <source>
        <dbReference type="ARBA" id="ARBA00022679"/>
    </source>
</evidence>
<keyword evidence="15" id="KW-1185">Reference proteome</keyword>
<evidence type="ECO:0000256" key="1">
    <source>
        <dbReference type="ARBA" id="ARBA00000900"/>
    </source>
</evidence>
<evidence type="ECO:0000256" key="5">
    <source>
        <dbReference type="ARBA" id="ARBA00022692"/>
    </source>
</evidence>
<proteinExistence type="predicted"/>
<evidence type="ECO:0000256" key="2">
    <source>
        <dbReference type="ARBA" id="ARBA00004141"/>
    </source>
</evidence>
<evidence type="ECO:0000313" key="14">
    <source>
        <dbReference type="EMBL" id="KAG5403051.1"/>
    </source>
</evidence>
<comment type="caution">
    <text evidence="14">The sequence shown here is derived from an EMBL/GenBank/DDBJ whole genome shotgun (WGS) entry which is preliminary data.</text>
</comment>
<protein>
    <recommendedName>
        <fullName evidence="3">RING-type E3 ubiquitin transferase</fullName>
        <ecNumber evidence="3">2.3.2.27</ecNumber>
    </recommendedName>
</protein>
<dbReference type="InterPro" id="IPR022170">
    <property type="entry name" value="MUL1-like"/>
</dbReference>
<dbReference type="Pfam" id="PF12483">
    <property type="entry name" value="GIDE"/>
    <property type="match status" value="1"/>
</dbReference>
<name>A0ABQ7MWH7_BRACM</name>
<accession>A0ABQ7MWH7</accession>
<dbReference type="InterPro" id="IPR004158">
    <property type="entry name" value="DUF247_pln"/>
</dbReference>
<evidence type="ECO:0000256" key="12">
    <source>
        <dbReference type="SAM" id="Phobius"/>
    </source>
</evidence>
<dbReference type="PANTHER" id="PTHR35288">
    <property type="entry name" value="TAIL FIBER"/>
    <property type="match status" value="1"/>
</dbReference>
<evidence type="ECO:0000256" key="6">
    <source>
        <dbReference type="ARBA" id="ARBA00022723"/>
    </source>
</evidence>
<keyword evidence="7" id="KW-0863">Zinc-finger</keyword>
<evidence type="ECO:0000256" key="7">
    <source>
        <dbReference type="ARBA" id="ARBA00022771"/>
    </source>
</evidence>
<evidence type="ECO:0000256" key="3">
    <source>
        <dbReference type="ARBA" id="ARBA00012483"/>
    </source>
</evidence>
<dbReference type="Pfam" id="PF03140">
    <property type="entry name" value="DUF247"/>
    <property type="match status" value="2"/>
</dbReference>
<comment type="subcellular location">
    <subcellularLocation>
        <location evidence="2">Membrane</location>
        <topology evidence="2">Multi-pass membrane protein</topology>
    </subcellularLocation>
</comment>
<feature type="transmembrane region" description="Helical" evidence="12">
    <location>
        <begin position="311"/>
        <end position="334"/>
    </location>
</feature>
<keyword evidence="9" id="KW-0862">Zinc</keyword>
<sequence length="565" mass="62916">MAIKGMDPFFSSLWHVDVVASIWNVYVSHPRETSSQLISSEIFPVPMIKALLYPGAIVNGLATNMTFPKWDDVLDLYNLTNVKEASAVPDLQRLEVLAGSYFSVAGAFCGWVVAASLGLKKAMRAAPARPIAKPLTSSSKSKLKRLGKAPTSGIPFLVNVSHMRHESKSGYYGASRLRRLNLDAYSPRVVSIGPLHHGKEEELEAIEDHKLRFLQSFILRTALSSFLLRLRSATSQKLSTVILFEQCHRLDACFFHYMRFLSCFVTSPMDAELFIDNEIIVIRRGNAEDVSRLFTTILKERTQTNYRGRGFYYQTVMYLVAAAVCCGLGILIRFSSGSKKMTCQLLRQAIPVNDLKGLGECLENKEIKKPIVVVRGTVGSTSTVDKSCLGVFIEETASLDIEKMNAFGSVVPESKTNFLSRKEVPWYLDDGTARVYVCNYQLAEGFYDTLKKYLSKEPVMTYLKTFASDGKEKLIMVTDADCWKRQKVLEIGTDLTVVGTAMRDKDGAPTIADAYRFFNGHIELDDFVNYLESGLETGGNLSLYLIALSAVLVALNMLQTDADDI</sequence>
<organism evidence="14 15">
    <name type="scientific">Brassica rapa subsp. trilocularis</name>
    <dbReference type="NCBI Taxonomy" id="1813537"/>
    <lineage>
        <taxon>Eukaryota</taxon>
        <taxon>Viridiplantae</taxon>
        <taxon>Streptophyta</taxon>
        <taxon>Embryophyta</taxon>
        <taxon>Tracheophyta</taxon>
        <taxon>Spermatophyta</taxon>
        <taxon>Magnoliopsida</taxon>
        <taxon>eudicotyledons</taxon>
        <taxon>Gunneridae</taxon>
        <taxon>Pentapetalae</taxon>
        <taxon>rosids</taxon>
        <taxon>malvids</taxon>
        <taxon>Brassicales</taxon>
        <taxon>Brassicaceae</taxon>
        <taxon>Brassiceae</taxon>
        <taxon>Brassica</taxon>
    </lineage>
</organism>
<keyword evidence="11 12" id="KW-0472">Membrane</keyword>
<feature type="domain" description="E3 Ubiquitin ligase MUL1-like" evidence="13">
    <location>
        <begin position="420"/>
        <end position="512"/>
    </location>
</feature>
<dbReference type="EC" id="2.3.2.27" evidence="3"/>
<dbReference type="PANTHER" id="PTHR35288:SF1">
    <property type="entry name" value="TAIL FIBER"/>
    <property type="match status" value="1"/>
</dbReference>
<keyword evidence="4" id="KW-0808">Transferase</keyword>
<evidence type="ECO:0000256" key="8">
    <source>
        <dbReference type="ARBA" id="ARBA00022786"/>
    </source>
</evidence>
<keyword evidence="5 12" id="KW-0812">Transmembrane</keyword>
<keyword evidence="6" id="KW-0479">Metal-binding</keyword>
<keyword evidence="8" id="KW-0833">Ubl conjugation pathway</keyword>
<reference evidence="14 15" key="1">
    <citation type="submission" date="2021-03" db="EMBL/GenBank/DDBJ databases">
        <authorList>
            <person name="King G.J."/>
            <person name="Bancroft I."/>
            <person name="Baten A."/>
            <person name="Bloomfield J."/>
            <person name="Borpatragohain P."/>
            <person name="He Z."/>
            <person name="Irish N."/>
            <person name="Irwin J."/>
            <person name="Liu K."/>
            <person name="Mauleon R.P."/>
            <person name="Moore J."/>
            <person name="Morris R."/>
            <person name="Ostergaard L."/>
            <person name="Wang B."/>
            <person name="Wells R."/>
        </authorList>
    </citation>
    <scope>NUCLEOTIDE SEQUENCE [LARGE SCALE GENOMIC DNA]</scope>
    <source>
        <strain evidence="14">R-o-18</strain>
        <tissue evidence="14">Leaf</tissue>
    </source>
</reference>